<dbReference type="Pfam" id="PF24883">
    <property type="entry name" value="NPHP3_N"/>
    <property type="match status" value="1"/>
</dbReference>
<evidence type="ECO:0000256" key="2">
    <source>
        <dbReference type="ARBA" id="ARBA00023043"/>
    </source>
</evidence>
<evidence type="ECO:0000313" key="6">
    <source>
        <dbReference type="EMBL" id="TPX11059.1"/>
    </source>
</evidence>
<name>A0A507B1B2_9PEZI</name>
<feature type="repeat" description="ANK" evidence="3">
    <location>
        <begin position="1406"/>
        <end position="1438"/>
    </location>
</feature>
<keyword evidence="1" id="KW-0677">Repeat</keyword>
<dbReference type="Pfam" id="PF22939">
    <property type="entry name" value="WHD_GPIID"/>
    <property type="match status" value="1"/>
</dbReference>
<dbReference type="InterPro" id="IPR051165">
    <property type="entry name" value="Multifunctional_ANK_Repeat"/>
</dbReference>
<sequence length="1625" mass="180196">MASLVCFDTSMRSPLLLPLSTLPKRTCIQAFENHERSTQCSRDRGWAGLAGDSAIPSQLSELSALTSILLRLQTAGEAQEQDLVHEIIGPNGLKDAVSDCIRDLRQLKAKLEGKLAKEGVIGKLNMLAWPFSETDTQKKVDMLHRYHGIFSSALMADNFTVSIASYRELRGQRQENEFKQVLDWFRPLSRPQQAGSISEQQCPGTGSTFLERKEYLNWRDGLETCLWVTGQPGAGKTMLSTIILDDIHASTPKDAIVSYHFFRADNDEDSLQDFLRHLVFQGLNQCRDMIPEAAEMHRIHAASSADPLPKDLVHLLTAIYKRFSVVYMVLDGLDECHYLPKLARQLSTLRAAGIKILLTSRSIPDVRKHLEGWHQMDVRPDRCDISLYVDWRLQEDAEVEYDGLEDKLKEDIVLRLFEHADGSFLLVRLLMDNISSFTTIKKIRRFLEALPSDHQEAYQRTFDRIMKQNAGRRELALKALNWVSNTKRALTMAELQYAMAVENSDDVVSEEDLESPKSILSSCLGIIRLSKTDQNVEFIHSSARSFILENRAKVDPDADKTILESCLAYLSNSEVASGPSTSFDRFARRLRSNPFLEYAARFFGYHARSVEERCLPELRRFLENKGLREGTWQVLHFGYGLDHTLAQDVFDGLPSRASVLHVASYWGFPRLLASVLEGSKRSSSGLTRIINAEDSHGWTPLHWASSMGQVDSAKILLSSGAAVDPLDSAGWTPLFWAAIKDHHDVASLLVSHGANVHQLDPNEMTPLHWSVAAGQAATTRLLLNFVEKALAPESMRLERLRDVEGGDSLSISQAKRMVAPFRTSKSLVQLSAESLDAECFSDLLQRAEHRAESVGSRHRDLPGLDYGIDALFRNLWRGRSKVDLKFWLGKRYKDPLRASRVKLLECAIQGQHVSLVKALLDLDKELAQDLNRATLGFNGGYLLHEACAIRNPEIAAALIAKGADVNKPGSDGWTPLHRACRQGSFGVVEALLCSGSVDIEAKDGQGLSSLMTLLRFGGWRGQDHVGENLAILQDLIAHGASLFEVDEKANTTANIAIGLWDPEVLQLLVDSGVTLGKTQPGGMTPLHFAACAPIDHFLKWVKDGRLETTRYVIPAPAIEKTLDLVFSLSEATDMTLTCRISSGTNKWIDDSSSSSSHEDRSSDDYEDTALALAIASENWAVARRLHGLGAAFKTNRPLEPLLIEAIRAGMPELVRLLINNGAVADPPPPTPVEDSSTLHEAPEVPICVAVRAAEGHRPIRHGRDTWFYSAPPNHLATSDYHSVVQELISAGVDINRVDRNGVSALEDAITRGAAPGILQTLLEAGADPYQPARNGLDYFQVALLHRSPDILSCLWEYSRTHPAPPDHWLHHADHTPTANQDEADTLTHRFVVALSEGCAVDARDTNGHTLLFNAAWVGECALARELVARGADVNDADPWGWTPLHAAVKQSDAEITKFLLEAGADINGRVTSETPWPTWLAFQPPQQNTGPSFKAIHLALLRNYDQKVFPAVVRILLEHGADPSETATRIYYPDRAVAKTPIEILFEHYKPFRPLKKHQSQIEDLIEIAEMLVDGGCEVGDVALGLSVEHVTRFEGHEELWEKLLAGMQAAKAKARAEKADGTDE</sequence>
<dbReference type="InterPro" id="IPR036770">
    <property type="entry name" value="Ankyrin_rpt-contain_sf"/>
</dbReference>
<reference evidence="6 7" key="1">
    <citation type="submission" date="2019-06" db="EMBL/GenBank/DDBJ databases">
        <title>Draft genome sequence of the filamentous fungus Phialemoniopsis curvata isolated from diesel fuel.</title>
        <authorList>
            <person name="Varaljay V.A."/>
            <person name="Lyon W.J."/>
            <person name="Crouch A.L."/>
            <person name="Drake C.E."/>
            <person name="Hollomon J.M."/>
            <person name="Nadeau L.J."/>
            <person name="Nunn H.S."/>
            <person name="Stevenson B.S."/>
            <person name="Bojanowski C.L."/>
            <person name="Crookes-Goodson W.J."/>
        </authorList>
    </citation>
    <scope>NUCLEOTIDE SEQUENCE [LARGE SCALE GENOMIC DNA]</scope>
    <source>
        <strain evidence="6 7">D216</strain>
    </source>
</reference>
<evidence type="ECO:0000313" key="7">
    <source>
        <dbReference type="Proteomes" id="UP000319257"/>
    </source>
</evidence>
<evidence type="ECO:0000256" key="1">
    <source>
        <dbReference type="ARBA" id="ARBA00022737"/>
    </source>
</evidence>
<dbReference type="InterPro" id="IPR027417">
    <property type="entry name" value="P-loop_NTPase"/>
</dbReference>
<dbReference type="SMART" id="SM00248">
    <property type="entry name" value="ANK"/>
    <property type="match status" value="15"/>
</dbReference>
<dbReference type="STRING" id="1093900.A0A507B1B2"/>
<dbReference type="PANTHER" id="PTHR24123:SF33">
    <property type="entry name" value="PROTEIN HOS4"/>
    <property type="match status" value="1"/>
</dbReference>
<dbReference type="OrthoDB" id="195446at2759"/>
<accession>A0A507B1B2</accession>
<comment type="caution">
    <text evidence="6">The sequence shown here is derived from an EMBL/GenBank/DDBJ whole genome shotgun (WGS) entry which is preliminary data.</text>
</comment>
<evidence type="ECO:0000256" key="3">
    <source>
        <dbReference type="PROSITE-ProRule" id="PRU00023"/>
    </source>
</evidence>
<dbReference type="SUPFAM" id="SSF48403">
    <property type="entry name" value="Ankyrin repeat"/>
    <property type="match status" value="3"/>
</dbReference>
<evidence type="ECO:0000259" key="5">
    <source>
        <dbReference type="Pfam" id="PF24883"/>
    </source>
</evidence>
<dbReference type="PRINTS" id="PR01415">
    <property type="entry name" value="ANKYRIN"/>
</dbReference>
<dbReference type="PROSITE" id="PS50088">
    <property type="entry name" value="ANK_REPEAT"/>
    <property type="match status" value="7"/>
</dbReference>
<feature type="repeat" description="ANK" evidence="3">
    <location>
        <begin position="938"/>
        <end position="970"/>
    </location>
</feature>
<dbReference type="InterPro" id="IPR056884">
    <property type="entry name" value="NPHP3-like_N"/>
</dbReference>
<dbReference type="Gene3D" id="1.25.40.20">
    <property type="entry name" value="Ankyrin repeat-containing domain"/>
    <property type="match status" value="4"/>
</dbReference>
<organism evidence="6 7">
    <name type="scientific">Thyridium curvatum</name>
    <dbReference type="NCBI Taxonomy" id="1093900"/>
    <lineage>
        <taxon>Eukaryota</taxon>
        <taxon>Fungi</taxon>
        <taxon>Dikarya</taxon>
        <taxon>Ascomycota</taxon>
        <taxon>Pezizomycotina</taxon>
        <taxon>Sordariomycetes</taxon>
        <taxon>Sordariomycetidae</taxon>
        <taxon>Thyridiales</taxon>
        <taxon>Thyridiaceae</taxon>
        <taxon>Thyridium</taxon>
    </lineage>
</organism>
<feature type="repeat" description="ANK" evidence="3">
    <location>
        <begin position="1300"/>
        <end position="1327"/>
    </location>
</feature>
<dbReference type="Gene3D" id="3.40.50.300">
    <property type="entry name" value="P-loop containing nucleotide triphosphate hydrolases"/>
    <property type="match status" value="1"/>
</dbReference>
<evidence type="ECO:0000259" key="4">
    <source>
        <dbReference type="Pfam" id="PF22939"/>
    </source>
</evidence>
<feature type="repeat" description="ANK" evidence="3">
    <location>
        <begin position="696"/>
        <end position="728"/>
    </location>
</feature>
<dbReference type="RefSeq" id="XP_030992770.1">
    <property type="nucleotide sequence ID" value="XM_031142717.1"/>
</dbReference>
<dbReference type="Pfam" id="PF12796">
    <property type="entry name" value="Ank_2"/>
    <property type="match status" value="3"/>
</dbReference>
<keyword evidence="2 3" id="KW-0040">ANK repeat</keyword>
<dbReference type="InParanoid" id="A0A507B1B2"/>
<protein>
    <submittedName>
        <fullName evidence="6">Uncharacterized protein</fullName>
    </submittedName>
</protein>
<feature type="domain" description="Nephrocystin 3-like N-terminal" evidence="5">
    <location>
        <begin position="204"/>
        <end position="361"/>
    </location>
</feature>
<feature type="repeat" description="ANK" evidence="3">
    <location>
        <begin position="971"/>
        <end position="996"/>
    </location>
</feature>
<keyword evidence="7" id="KW-1185">Reference proteome</keyword>
<gene>
    <name evidence="6" type="ORF">E0L32_007920</name>
</gene>
<proteinExistence type="predicted"/>
<feature type="domain" description="GPI inositol-deacylase winged helix" evidence="4">
    <location>
        <begin position="466"/>
        <end position="552"/>
    </location>
</feature>
<dbReference type="Proteomes" id="UP000319257">
    <property type="component" value="Unassembled WGS sequence"/>
</dbReference>
<dbReference type="PROSITE" id="PS50297">
    <property type="entry name" value="ANK_REP_REGION"/>
    <property type="match status" value="7"/>
</dbReference>
<feature type="repeat" description="ANK" evidence="3">
    <location>
        <begin position="729"/>
        <end position="761"/>
    </location>
</feature>
<dbReference type="InterPro" id="IPR054471">
    <property type="entry name" value="GPIID_WHD"/>
</dbReference>
<dbReference type="EMBL" id="SKBQ01000050">
    <property type="protein sequence ID" value="TPX11059.1"/>
    <property type="molecule type" value="Genomic_DNA"/>
</dbReference>
<dbReference type="SUPFAM" id="SSF52540">
    <property type="entry name" value="P-loop containing nucleoside triphosphate hydrolases"/>
    <property type="match status" value="1"/>
</dbReference>
<dbReference type="InterPro" id="IPR002110">
    <property type="entry name" value="Ankyrin_rpt"/>
</dbReference>
<dbReference type="PANTHER" id="PTHR24123">
    <property type="entry name" value="ANKYRIN REPEAT-CONTAINING"/>
    <property type="match status" value="1"/>
</dbReference>
<feature type="repeat" description="ANK" evidence="3">
    <location>
        <begin position="1439"/>
        <end position="1471"/>
    </location>
</feature>
<dbReference type="GeneID" id="41975367"/>